<evidence type="ECO:0008006" key="3">
    <source>
        <dbReference type="Google" id="ProtNLM"/>
    </source>
</evidence>
<protein>
    <recommendedName>
        <fullName evidence="3">SprT-like domain-containing protein</fullName>
    </recommendedName>
</protein>
<keyword evidence="2" id="KW-1185">Reference proteome</keyword>
<dbReference type="RefSeq" id="WP_012173976.1">
    <property type="nucleotide sequence ID" value="NC_009943.1"/>
</dbReference>
<sequence>MKQKTRQARQATPCFSLDQLAVLNDSVAVAEEMVCDYYKMSASQWLRHRYDVKTRAGLSGTEIVEGPFAQIVRYAARGSDASLGSSVYDFYKICVQDPAILSVVSATPGLSLFPFLVYVIVHELVHIIRFARFDQHFDAPPEEKEREEGRVHRATRAILVRHEIAGMAPVLKFYEKWETCQAPVDL</sequence>
<accession>A8ZU45</accession>
<organism evidence="1 2">
    <name type="scientific">Desulfosudis oleivorans (strain DSM 6200 / JCM 39069 / Hxd3)</name>
    <name type="common">Desulfococcus oleovorans</name>
    <dbReference type="NCBI Taxonomy" id="96561"/>
    <lineage>
        <taxon>Bacteria</taxon>
        <taxon>Pseudomonadati</taxon>
        <taxon>Thermodesulfobacteriota</taxon>
        <taxon>Desulfobacteria</taxon>
        <taxon>Desulfobacterales</taxon>
        <taxon>Desulfosudaceae</taxon>
        <taxon>Desulfosudis</taxon>
    </lineage>
</organism>
<proteinExistence type="predicted"/>
<dbReference type="eggNOG" id="ENOG50304VW">
    <property type="taxonomic scope" value="Bacteria"/>
</dbReference>
<dbReference type="OrthoDB" id="5509294at2"/>
<dbReference type="AlphaFoldDB" id="A8ZU45"/>
<name>A8ZU45_DESOH</name>
<evidence type="ECO:0000313" key="2">
    <source>
        <dbReference type="Proteomes" id="UP000008561"/>
    </source>
</evidence>
<dbReference type="HOGENOM" id="CLU_1522817_0_0_7"/>
<evidence type="ECO:0000313" key="1">
    <source>
        <dbReference type="EMBL" id="ABW66357.1"/>
    </source>
</evidence>
<dbReference type="EMBL" id="CP000859">
    <property type="protein sequence ID" value="ABW66357.1"/>
    <property type="molecule type" value="Genomic_DNA"/>
</dbReference>
<dbReference type="KEGG" id="dol:Dole_0547"/>
<reference evidence="1 2" key="1">
    <citation type="submission" date="2007-10" db="EMBL/GenBank/DDBJ databases">
        <title>Complete sequence of Desulfococcus oleovorans Hxd3.</title>
        <authorList>
            <consortium name="US DOE Joint Genome Institute"/>
            <person name="Copeland A."/>
            <person name="Lucas S."/>
            <person name="Lapidus A."/>
            <person name="Barry K."/>
            <person name="Glavina del Rio T."/>
            <person name="Dalin E."/>
            <person name="Tice H."/>
            <person name="Pitluck S."/>
            <person name="Kiss H."/>
            <person name="Brettin T."/>
            <person name="Bruce D."/>
            <person name="Detter J.C."/>
            <person name="Han C."/>
            <person name="Schmutz J."/>
            <person name="Larimer F."/>
            <person name="Land M."/>
            <person name="Hauser L."/>
            <person name="Kyrpides N."/>
            <person name="Kim E."/>
            <person name="Wawrik B."/>
            <person name="Richardson P."/>
        </authorList>
    </citation>
    <scope>NUCLEOTIDE SEQUENCE [LARGE SCALE GENOMIC DNA]</scope>
    <source>
        <strain evidence="2">DSM 6200 / JCM 39069 / Hxd3</strain>
    </source>
</reference>
<dbReference type="Proteomes" id="UP000008561">
    <property type="component" value="Chromosome"/>
</dbReference>
<gene>
    <name evidence="1" type="ordered locus">Dole_0547</name>
</gene>
<dbReference type="STRING" id="96561.Dole_0547"/>